<dbReference type="Pfam" id="PF07366">
    <property type="entry name" value="SnoaL"/>
    <property type="match status" value="1"/>
</dbReference>
<accession>A0ABD5VDF1</accession>
<comment type="caution">
    <text evidence="1">The sequence shown here is derived from an EMBL/GenBank/DDBJ whole genome shotgun (WGS) entry which is preliminary data.</text>
</comment>
<dbReference type="RefSeq" id="WP_336350381.1">
    <property type="nucleotide sequence ID" value="NZ_JAZAQL010000002.1"/>
</dbReference>
<proteinExistence type="predicted"/>
<dbReference type="InterPro" id="IPR009959">
    <property type="entry name" value="Cyclase_SnoaL-like"/>
</dbReference>
<organism evidence="1 2">
    <name type="scientific">Halorubellus litoreus</name>
    <dbReference type="NCBI Taxonomy" id="755308"/>
    <lineage>
        <taxon>Archaea</taxon>
        <taxon>Methanobacteriati</taxon>
        <taxon>Methanobacteriota</taxon>
        <taxon>Stenosarchaea group</taxon>
        <taxon>Halobacteria</taxon>
        <taxon>Halobacteriales</taxon>
        <taxon>Halorubellaceae</taxon>
        <taxon>Halorubellus</taxon>
    </lineage>
</organism>
<dbReference type="Proteomes" id="UP001596395">
    <property type="component" value="Unassembled WGS sequence"/>
</dbReference>
<name>A0ABD5VDF1_9EURY</name>
<dbReference type="InterPro" id="IPR032710">
    <property type="entry name" value="NTF2-like_dom_sf"/>
</dbReference>
<dbReference type="SUPFAM" id="SSF54427">
    <property type="entry name" value="NTF2-like"/>
    <property type="match status" value="1"/>
</dbReference>
<dbReference type="AlphaFoldDB" id="A0ABD5VDF1"/>
<dbReference type="EMBL" id="JBHSXN010000002">
    <property type="protein sequence ID" value="MFC6953422.1"/>
    <property type="molecule type" value="Genomic_DNA"/>
</dbReference>
<protein>
    <submittedName>
        <fullName evidence="1">Ester cyclase</fullName>
    </submittedName>
</protein>
<keyword evidence="2" id="KW-1185">Reference proteome</keyword>
<evidence type="ECO:0000313" key="1">
    <source>
        <dbReference type="EMBL" id="MFC6953422.1"/>
    </source>
</evidence>
<evidence type="ECO:0000313" key="2">
    <source>
        <dbReference type="Proteomes" id="UP001596395"/>
    </source>
</evidence>
<sequence>MPAESGRATTQSPHDLDPRVERAIEAFNDQDVGRVLGAFADDGTFFDPLLDEPVSGRELREYTTEIFEAFPDLTIDVRRVVASTDRDVALELTYVGTHQGSMDGIPATGRRATTETIAVIEFGEDGIESWRDYFDQVGFREQLGLTFPSVLSLAPKLAVRKLKAVV</sequence>
<dbReference type="PANTHER" id="PTHR38436">
    <property type="entry name" value="POLYKETIDE CYCLASE SNOAL-LIKE DOMAIN"/>
    <property type="match status" value="1"/>
</dbReference>
<reference evidence="1 2" key="1">
    <citation type="journal article" date="2019" name="Int. J. Syst. Evol. Microbiol.">
        <title>The Global Catalogue of Microorganisms (GCM) 10K type strain sequencing project: providing services to taxonomists for standard genome sequencing and annotation.</title>
        <authorList>
            <consortium name="The Broad Institute Genomics Platform"/>
            <consortium name="The Broad Institute Genome Sequencing Center for Infectious Disease"/>
            <person name="Wu L."/>
            <person name="Ma J."/>
        </authorList>
    </citation>
    <scope>NUCLEOTIDE SEQUENCE [LARGE SCALE GENOMIC DNA]</scope>
    <source>
        <strain evidence="1 2">GX26</strain>
    </source>
</reference>
<dbReference type="PANTHER" id="PTHR38436:SF1">
    <property type="entry name" value="ESTER CYCLASE"/>
    <property type="match status" value="1"/>
</dbReference>
<gene>
    <name evidence="1" type="ORF">ACFQGB_11165</name>
</gene>
<dbReference type="Gene3D" id="3.10.450.50">
    <property type="match status" value="1"/>
</dbReference>